<accession>A0A9P5G728</accession>
<evidence type="ECO:0000313" key="1">
    <source>
        <dbReference type="EMBL" id="KAF5101990.1"/>
    </source>
</evidence>
<gene>
    <name evidence="1" type="ORF">DV451_002013</name>
</gene>
<dbReference type="EMBL" id="QQZK01000033">
    <property type="protein sequence ID" value="KAF5101990.1"/>
    <property type="molecule type" value="Genomic_DNA"/>
</dbReference>
<organism evidence="1 2">
    <name type="scientific">Geotrichum candidum</name>
    <name type="common">Oospora lactis</name>
    <name type="synonym">Dipodascus geotrichum</name>
    <dbReference type="NCBI Taxonomy" id="1173061"/>
    <lineage>
        <taxon>Eukaryota</taxon>
        <taxon>Fungi</taxon>
        <taxon>Dikarya</taxon>
        <taxon>Ascomycota</taxon>
        <taxon>Saccharomycotina</taxon>
        <taxon>Dipodascomycetes</taxon>
        <taxon>Dipodascales</taxon>
        <taxon>Dipodascaceae</taxon>
        <taxon>Geotrichum</taxon>
    </lineage>
</organism>
<dbReference type="Proteomes" id="UP000750522">
    <property type="component" value="Unassembled WGS sequence"/>
</dbReference>
<comment type="caution">
    <text evidence="1">The sequence shown here is derived from an EMBL/GenBank/DDBJ whole genome shotgun (WGS) entry which is preliminary data.</text>
</comment>
<sequence length="160" mass="18540">MLTEGHVPTQESKLLIGINEQLEKVFKEIENKKPLILQKRRLADFDRVFNLRAKIPENQDRLYLGDASILLQREVTLLSGMNVEYSVHKSKFNLLLYRVIVCDDVVAVIDEDKRKLVKMAIKNKVRVTQHGQSIRIVFSASCVWHGTLRAFYGDFFKPKP</sequence>
<proteinExistence type="predicted"/>
<name>A0A9P5G728_GEOCN</name>
<protein>
    <submittedName>
        <fullName evidence="1">Uncharacterized protein</fullName>
    </submittedName>
</protein>
<reference evidence="1" key="1">
    <citation type="journal article" date="2020" name="Front. Microbiol.">
        <title>Phenotypic and Genetic Characterization of the Cheese Ripening Yeast Geotrichum candidum.</title>
        <authorList>
            <person name="Perkins V."/>
            <person name="Vignola S."/>
            <person name="Lessard M.H."/>
            <person name="Plante P.L."/>
            <person name="Corbeil J."/>
            <person name="Dugat-Bony E."/>
            <person name="Frenette M."/>
            <person name="Labrie S."/>
        </authorList>
    </citation>
    <scope>NUCLEOTIDE SEQUENCE</scope>
    <source>
        <strain evidence="1">LMA-70</strain>
    </source>
</reference>
<reference evidence="1" key="2">
    <citation type="submission" date="2020-01" db="EMBL/GenBank/DDBJ databases">
        <authorList>
            <person name="Perkins V."/>
            <person name="Lessard M.-H."/>
            <person name="Dugat-Bony E."/>
            <person name="Frenette M."/>
            <person name="Labrie S."/>
        </authorList>
    </citation>
    <scope>NUCLEOTIDE SEQUENCE</scope>
    <source>
        <strain evidence="1">LMA-70</strain>
    </source>
</reference>
<dbReference type="AlphaFoldDB" id="A0A9P5G728"/>
<evidence type="ECO:0000313" key="2">
    <source>
        <dbReference type="Proteomes" id="UP000750522"/>
    </source>
</evidence>